<comment type="caution">
    <text evidence="2">The sequence shown here is derived from an EMBL/GenBank/DDBJ whole genome shotgun (WGS) entry which is preliminary data.</text>
</comment>
<feature type="region of interest" description="Disordered" evidence="1">
    <location>
        <begin position="291"/>
        <end position="314"/>
    </location>
</feature>
<gene>
    <name evidence="2" type="ORF">B0H16DRAFT_1745043</name>
</gene>
<sequence>MADLPHRCEAPFFPDVGQAEMPTAYQKLLVTGGDKARQGTYPSWNSAGGNSQRVSGALVVKYEASERHLMHTTWYSACDRGEHYHPGKPQTSATPPSPGTSRSAAQSSMSRSSTPRTAGPSSSTLYTAGPSFRLWTPTPSPAPQASAETPQRQGKSKFKLFREGERSPSPPPTLAPSASGASIPAPGFPAYAVRSGTRGWIFGDAGAARDKFHRLQTEGLAVELATTKGFTQALRFVERDEDDMASAEGRVRREWIREEREAYRRRAAAEAERAARCETVLEELAYYREGESIHGSDESDASRGTEDLEGELELRVAHGAEWRERRSAPGRRRK</sequence>
<evidence type="ECO:0000313" key="3">
    <source>
        <dbReference type="Proteomes" id="UP001215598"/>
    </source>
</evidence>
<dbReference type="EMBL" id="JARKIB010000392">
    <property type="protein sequence ID" value="KAJ7711572.1"/>
    <property type="molecule type" value="Genomic_DNA"/>
</dbReference>
<dbReference type="Proteomes" id="UP001215598">
    <property type="component" value="Unassembled WGS sequence"/>
</dbReference>
<name>A0AAD7H4C1_9AGAR</name>
<evidence type="ECO:0000256" key="1">
    <source>
        <dbReference type="SAM" id="MobiDB-lite"/>
    </source>
</evidence>
<feature type="compositionally biased region" description="Low complexity" evidence="1">
    <location>
        <begin position="100"/>
        <end position="118"/>
    </location>
</feature>
<proteinExistence type="predicted"/>
<dbReference type="AlphaFoldDB" id="A0AAD7H4C1"/>
<protein>
    <submittedName>
        <fullName evidence="2">Uncharacterized protein</fullName>
    </submittedName>
</protein>
<feature type="region of interest" description="Disordered" evidence="1">
    <location>
        <begin position="81"/>
        <end position="183"/>
    </location>
</feature>
<organism evidence="2 3">
    <name type="scientific">Mycena metata</name>
    <dbReference type="NCBI Taxonomy" id="1033252"/>
    <lineage>
        <taxon>Eukaryota</taxon>
        <taxon>Fungi</taxon>
        <taxon>Dikarya</taxon>
        <taxon>Basidiomycota</taxon>
        <taxon>Agaricomycotina</taxon>
        <taxon>Agaricomycetes</taxon>
        <taxon>Agaricomycetidae</taxon>
        <taxon>Agaricales</taxon>
        <taxon>Marasmiineae</taxon>
        <taxon>Mycenaceae</taxon>
        <taxon>Mycena</taxon>
    </lineage>
</organism>
<keyword evidence="3" id="KW-1185">Reference proteome</keyword>
<evidence type="ECO:0000313" key="2">
    <source>
        <dbReference type="EMBL" id="KAJ7711572.1"/>
    </source>
</evidence>
<accession>A0AAD7H4C1</accession>
<reference evidence="2" key="1">
    <citation type="submission" date="2023-03" db="EMBL/GenBank/DDBJ databases">
        <title>Massive genome expansion in bonnet fungi (Mycena s.s.) driven by repeated elements and novel gene families across ecological guilds.</title>
        <authorList>
            <consortium name="Lawrence Berkeley National Laboratory"/>
            <person name="Harder C.B."/>
            <person name="Miyauchi S."/>
            <person name="Viragh M."/>
            <person name="Kuo A."/>
            <person name="Thoen E."/>
            <person name="Andreopoulos B."/>
            <person name="Lu D."/>
            <person name="Skrede I."/>
            <person name="Drula E."/>
            <person name="Henrissat B."/>
            <person name="Morin E."/>
            <person name="Kohler A."/>
            <person name="Barry K."/>
            <person name="LaButti K."/>
            <person name="Morin E."/>
            <person name="Salamov A."/>
            <person name="Lipzen A."/>
            <person name="Mereny Z."/>
            <person name="Hegedus B."/>
            <person name="Baldrian P."/>
            <person name="Stursova M."/>
            <person name="Weitz H."/>
            <person name="Taylor A."/>
            <person name="Grigoriev I.V."/>
            <person name="Nagy L.G."/>
            <person name="Martin F."/>
            <person name="Kauserud H."/>
        </authorList>
    </citation>
    <scope>NUCLEOTIDE SEQUENCE</scope>
    <source>
        <strain evidence="2">CBHHK182m</strain>
    </source>
</reference>